<dbReference type="AlphaFoldDB" id="A0A3D9SY08"/>
<protein>
    <submittedName>
        <fullName evidence="2">Uncharacterized protein</fullName>
    </submittedName>
</protein>
<organism evidence="2 3">
    <name type="scientific">Thermomonospora umbrina</name>
    <dbReference type="NCBI Taxonomy" id="111806"/>
    <lineage>
        <taxon>Bacteria</taxon>
        <taxon>Bacillati</taxon>
        <taxon>Actinomycetota</taxon>
        <taxon>Actinomycetes</taxon>
        <taxon>Streptosporangiales</taxon>
        <taxon>Thermomonosporaceae</taxon>
        <taxon>Thermomonospora</taxon>
    </lineage>
</organism>
<proteinExistence type="predicted"/>
<keyword evidence="1" id="KW-0732">Signal</keyword>
<gene>
    <name evidence="2" type="ORF">DFJ69_1928</name>
</gene>
<keyword evidence="3" id="KW-1185">Reference proteome</keyword>
<sequence>MATGATSALAMAAPVAASASPGWRSVYQTPAGAGSPEVFGDVAALGPANAWAVGQSWTAAGLRVAHWNGKGWKPVVLPSGLSAGLSGPSLNVVTASSPSNVWAFGSAGYRGLGIHWDGKRWTRRLFAPRSQIWNAAALGPRGGTWVLGSTCVNGCRNWIQRYDGRTWRQMAIPTVRGYKVGLQAMHARSGTDVWVTGGISRPSSGSKTIAAHWNGKRWRVILGPKVPLREGLGFLFTDVVGYGPKNVRMTGTIKSMGEGSHRGGLLAHWNGSRWTHLRVNEKQGLEKLAVDGRGGLWALSGSHRSLLHIAKGKVDRRYTPQVGGKGQAFGLTHIPGTTSLWAVGLSGRLGTIWKYGK</sequence>
<evidence type="ECO:0000313" key="3">
    <source>
        <dbReference type="Proteomes" id="UP000256661"/>
    </source>
</evidence>
<feature type="chain" id="PRO_5017575882" evidence="1">
    <location>
        <begin position="20"/>
        <end position="357"/>
    </location>
</feature>
<reference evidence="2 3" key="1">
    <citation type="submission" date="2018-08" db="EMBL/GenBank/DDBJ databases">
        <title>Sequencing the genomes of 1000 actinobacteria strains.</title>
        <authorList>
            <person name="Klenk H.-P."/>
        </authorList>
    </citation>
    <scope>NUCLEOTIDE SEQUENCE [LARGE SCALE GENOMIC DNA]</scope>
    <source>
        <strain evidence="2 3">DSM 43927</strain>
    </source>
</reference>
<name>A0A3D9SY08_9ACTN</name>
<evidence type="ECO:0000313" key="2">
    <source>
        <dbReference type="EMBL" id="REE96491.1"/>
    </source>
</evidence>
<feature type="signal peptide" evidence="1">
    <location>
        <begin position="1"/>
        <end position="19"/>
    </location>
</feature>
<dbReference type="Proteomes" id="UP000256661">
    <property type="component" value="Unassembled WGS sequence"/>
</dbReference>
<accession>A0A3D9SY08</accession>
<evidence type="ECO:0000256" key="1">
    <source>
        <dbReference type="SAM" id="SignalP"/>
    </source>
</evidence>
<comment type="caution">
    <text evidence="2">The sequence shown here is derived from an EMBL/GenBank/DDBJ whole genome shotgun (WGS) entry which is preliminary data.</text>
</comment>
<dbReference type="EMBL" id="QTTT01000001">
    <property type="protein sequence ID" value="REE96491.1"/>
    <property type="molecule type" value="Genomic_DNA"/>
</dbReference>